<feature type="region of interest" description="Disordered" evidence="15">
    <location>
        <begin position="272"/>
        <end position="292"/>
    </location>
</feature>
<comment type="subcellular location">
    <subcellularLocation>
        <location evidence="13">Endomembrane system</location>
        <topology evidence="13">Single-pass type I membrane protein</topology>
    </subcellularLocation>
</comment>
<evidence type="ECO:0000256" key="14">
    <source>
        <dbReference type="SAM" id="Coils"/>
    </source>
</evidence>
<dbReference type="GO" id="GO:0002115">
    <property type="term" value="P:store-operated calcium entry"/>
    <property type="evidence" value="ECO:0007669"/>
    <property type="project" value="TreeGrafter"/>
</dbReference>
<dbReference type="PROSITE" id="PS50105">
    <property type="entry name" value="SAM_DOMAIN"/>
    <property type="match status" value="1"/>
</dbReference>
<name>A0A7M7KPT9_VARDE</name>
<dbReference type="PANTHER" id="PTHR15136:SF5">
    <property type="entry name" value="STROMAL INTERACTION MOLECULE HOMOLOG"/>
    <property type="match status" value="1"/>
</dbReference>
<feature type="compositionally biased region" description="Basic residues" evidence="15">
    <location>
        <begin position="732"/>
        <end position="742"/>
    </location>
</feature>
<keyword evidence="9 14" id="KW-0175">Coiled coil</keyword>
<feature type="region of interest" description="Disordered" evidence="15">
    <location>
        <begin position="617"/>
        <end position="668"/>
    </location>
</feature>
<feature type="compositionally biased region" description="Basic and acidic residues" evidence="15">
    <location>
        <begin position="798"/>
        <end position="809"/>
    </location>
</feature>
<evidence type="ECO:0000256" key="15">
    <source>
        <dbReference type="SAM" id="MobiDB-lite"/>
    </source>
</evidence>
<reference evidence="19" key="1">
    <citation type="submission" date="2021-01" db="UniProtKB">
        <authorList>
            <consortium name="EnsemblMetazoa"/>
        </authorList>
    </citation>
    <scope>IDENTIFICATION</scope>
</reference>
<evidence type="ECO:0000256" key="5">
    <source>
        <dbReference type="ARBA" id="ARBA00022723"/>
    </source>
</evidence>
<dbReference type="GO" id="GO:0005783">
    <property type="term" value="C:endoplasmic reticulum"/>
    <property type="evidence" value="ECO:0007669"/>
    <property type="project" value="TreeGrafter"/>
</dbReference>
<dbReference type="Pfam" id="PF25578">
    <property type="entry name" value="EF-hand_STIM1"/>
    <property type="match status" value="1"/>
</dbReference>
<keyword evidence="5" id="KW-0479">Metal-binding</keyword>
<feature type="region of interest" description="Disordered" evidence="15">
    <location>
        <begin position="758"/>
        <end position="809"/>
    </location>
</feature>
<keyword evidence="7" id="KW-0106">Calcium</keyword>
<feature type="domain" description="SAM" evidence="18">
    <location>
        <begin position="149"/>
        <end position="208"/>
    </location>
</feature>
<evidence type="ECO:0000256" key="6">
    <source>
        <dbReference type="ARBA" id="ARBA00022729"/>
    </source>
</evidence>
<feature type="coiled-coil region" evidence="14">
    <location>
        <begin position="303"/>
        <end position="371"/>
    </location>
</feature>
<keyword evidence="12" id="KW-0325">Glycoprotein</keyword>
<keyword evidence="8 16" id="KW-1133">Transmembrane helix</keyword>
<dbReference type="KEGG" id="vde:111251663"/>
<evidence type="ECO:0000256" key="3">
    <source>
        <dbReference type="ARBA" id="ARBA00022568"/>
    </source>
</evidence>
<dbReference type="CDD" id="cd09504">
    <property type="entry name" value="SAM_STIM-1_2-like"/>
    <property type="match status" value="1"/>
</dbReference>
<evidence type="ECO:0000313" key="20">
    <source>
        <dbReference type="Proteomes" id="UP000594260"/>
    </source>
</evidence>
<accession>A0A7M7KPT9</accession>
<keyword evidence="2" id="KW-0597">Phosphoprotein</keyword>
<dbReference type="GO" id="GO:0051049">
    <property type="term" value="P:regulation of transport"/>
    <property type="evidence" value="ECO:0007669"/>
    <property type="project" value="UniProtKB-ARBA"/>
</dbReference>
<dbReference type="GO" id="GO:0005246">
    <property type="term" value="F:calcium channel regulator activity"/>
    <property type="evidence" value="ECO:0007669"/>
    <property type="project" value="InterPro"/>
</dbReference>
<keyword evidence="4 16" id="KW-0812">Transmembrane</keyword>
<keyword evidence="20" id="KW-1185">Reference proteome</keyword>
<dbReference type="Gene3D" id="1.10.287.3550">
    <property type="match status" value="1"/>
</dbReference>
<evidence type="ECO:0000256" key="4">
    <source>
        <dbReference type="ARBA" id="ARBA00022692"/>
    </source>
</evidence>
<feature type="compositionally biased region" description="Low complexity" evidence="15">
    <location>
        <begin position="485"/>
        <end position="494"/>
    </location>
</feature>
<dbReference type="OrthoDB" id="9986177at2759"/>
<evidence type="ECO:0000256" key="10">
    <source>
        <dbReference type="ARBA" id="ARBA00023065"/>
    </source>
</evidence>
<evidence type="ECO:0000313" key="19">
    <source>
        <dbReference type="EnsemblMetazoa" id="XP_022664174"/>
    </source>
</evidence>
<dbReference type="Gene3D" id="1.10.238.180">
    <property type="match status" value="1"/>
</dbReference>
<dbReference type="InterPro" id="IPR001660">
    <property type="entry name" value="SAM"/>
</dbReference>
<dbReference type="Gene3D" id="1.10.150.50">
    <property type="entry name" value="Transcription Factor, Ets-1"/>
    <property type="match status" value="1"/>
</dbReference>
<dbReference type="FunFam" id="1.10.238.180:FF:000001">
    <property type="entry name" value="Stromal interaction molecule 1"/>
    <property type="match status" value="1"/>
</dbReference>
<evidence type="ECO:0000256" key="2">
    <source>
        <dbReference type="ARBA" id="ARBA00022553"/>
    </source>
</evidence>
<dbReference type="InterPro" id="IPR032393">
    <property type="entry name" value="SOAR_STIM1/2"/>
</dbReference>
<dbReference type="Pfam" id="PF16533">
    <property type="entry name" value="SOAR"/>
    <property type="match status" value="1"/>
</dbReference>
<sequence length="809" mass="87948">MRKLGAKCAALRLTLLASCLGGFVCQESAREPMELQITNETYVESSSVVRLSEVASYDTDRRSPATATCEVTSSCDDIAGFEAIRALHRQLDDDASGTVDISETDEFIRDELQNPNGNERQIKAFHGTDTSISVLEMWLGWKNSEVHNWTVEETVSWLVDCVDLPQYARVFHENRVDGRALPRMAVQSNAYLSSELGIKDPISKQKLVLKAMDVVLFGPQRNHNWLKDVILAVVICLACMIVWYLYNQKQSSDEQVSKLMKELDGLLEMQQQLDKARSEAESPQEDISGKKEGLAYNDPEMQIYKLQEEIRFLHEELAKAQNVPRGMAPPQLQHWLQLTHEIELKYFHAKKAAAENQLRKAKDECDKLRRKGQSFMGPFRLTHGGSIDDIDTTILKAKQALIEVSNDKSERLHRWRQIELLCGCNITLNCGLVQLEALLHGRVIIANPAHGHSSHGNNSNTPTAGSTKSVISRSGSEGTLSGDDSPGSSSYNNNNNISSVNQLLRGSTAILLAPSLRHQCCLDQQGQLVDVALSHQVSGTRSSVVSGAERARSRSLCPEPIDHHAVASTASMSVMSSKAANTVYGVPPSGRRVGVQQSQSLYGDYYAQQIMQQTMHGFHHSSGSGGALASSGIGGMPMVPMPGTPPGNNSAPLSAVRREEPDGDLTPQVGHTSVSFHVGANGTSPTSENGSAFAAPVMSSSRGVLLKGTSIDGSTDGALDDEPNANRISSAKPKRKGSKRRSALMNAIRSSLTSATTLVDSEDNSSRGSTPALDDNVSQKSIRKKTGVFGAIKKMSRGNKDKTTADRDS</sequence>
<dbReference type="InterPro" id="IPR037608">
    <property type="entry name" value="STIM1/2"/>
</dbReference>
<protein>
    <recommendedName>
        <fullName evidence="18">SAM domain-containing protein</fullName>
    </recommendedName>
</protein>
<dbReference type="InParanoid" id="A0A7M7KPT9"/>
<feature type="region of interest" description="Disordered" evidence="15">
    <location>
        <begin position="713"/>
        <end position="742"/>
    </location>
</feature>
<evidence type="ECO:0000256" key="17">
    <source>
        <dbReference type="SAM" id="SignalP"/>
    </source>
</evidence>
<feature type="transmembrane region" description="Helical" evidence="16">
    <location>
        <begin position="229"/>
        <end position="246"/>
    </location>
</feature>
<evidence type="ECO:0000256" key="8">
    <source>
        <dbReference type="ARBA" id="ARBA00022989"/>
    </source>
</evidence>
<evidence type="ECO:0000256" key="12">
    <source>
        <dbReference type="ARBA" id="ARBA00023180"/>
    </source>
</evidence>
<dbReference type="SMART" id="SM00454">
    <property type="entry name" value="SAM"/>
    <property type="match status" value="1"/>
</dbReference>
<dbReference type="GO" id="GO:0006874">
    <property type="term" value="P:intracellular calcium ion homeostasis"/>
    <property type="evidence" value="ECO:0007669"/>
    <property type="project" value="TreeGrafter"/>
</dbReference>
<evidence type="ECO:0000256" key="11">
    <source>
        <dbReference type="ARBA" id="ARBA00023136"/>
    </source>
</evidence>
<dbReference type="EnsemblMetazoa" id="XM_022808439">
    <property type="protein sequence ID" value="XP_022664174"/>
    <property type="gene ID" value="LOC111251663"/>
</dbReference>
<dbReference type="AlphaFoldDB" id="A0A7M7KPT9"/>
<feature type="chain" id="PRO_5029803338" description="SAM domain-containing protein" evidence="17">
    <location>
        <begin position="22"/>
        <end position="809"/>
    </location>
</feature>
<dbReference type="CDD" id="cd11722">
    <property type="entry name" value="SOAR"/>
    <property type="match status" value="1"/>
</dbReference>
<dbReference type="Pfam" id="PF07647">
    <property type="entry name" value="SAM_2"/>
    <property type="match status" value="1"/>
</dbReference>
<evidence type="ECO:0000256" key="16">
    <source>
        <dbReference type="SAM" id="Phobius"/>
    </source>
</evidence>
<evidence type="ECO:0000256" key="13">
    <source>
        <dbReference type="ARBA" id="ARBA00046288"/>
    </source>
</evidence>
<dbReference type="InterPro" id="IPR013761">
    <property type="entry name" value="SAM/pointed_sf"/>
</dbReference>
<feature type="region of interest" description="Disordered" evidence="15">
    <location>
        <begin position="449"/>
        <end position="494"/>
    </location>
</feature>
<dbReference type="SUPFAM" id="SSF47769">
    <property type="entry name" value="SAM/Pointed domain"/>
    <property type="match status" value="1"/>
</dbReference>
<dbReference type="GO" id="GO:0005886">
    <property type="term" value="C:plasma membrane"/>
    <property type="evidence" value="ECO:0007669"/>
    <property type="project" value="TreeGrafter"/>
</dbReference>
<keyword evidence="10" id="KW-0406">Ion transport</keyword>
<feature type="compositionally biased region" description="Polar residues" evidence="15">
    <location>
        <begin position="454"/>
        <end position="479"/>
    </location>
</feature>
<keyword evidence="3" id="KW-0109">Calcium transport</keyword>
<dbReference type="GO" id="GO:0005509">
    <property type="term" value="F:calcium ion binding"/>
    <property type="evidence" value="ECO:0007669"/>
    <property type="project" value="TreeGrafter"/>
</dbReference>
<dbReference type="FunFam" id="1.10.150.50:FF:000009">
    <property type="entry name" value="Stromal interaction molecule 1"/>
    <property type="match status" value="1"/>
</dbReference>
<keyword evidence="11 16" id="KW-0472">Membrane</keyword>
<proteinExistence type="predicted"/>
<dbReference type="Proteomes" id="UP000594260">
    <property type="component" value="Unplaced"/>
</dbReference>
<dbReference type="CTD" id="32556"/>
<evidence type="ECO:0000256" key="1">
    <source>
        <dbReference type="ARBA" id="ARBA00022448"/>
    </source>
</evidence>
<evidence type="ECO:0000256" key="9">
    <source>
        <dbReference type="ARBA" id="ARBA00023054"/>
    </source>
</evidence>
<organism evidence="19 20">
    <name type="scientific">Varroa destructor</name>
    <name type="common">Honeybee mite</name>
    <dbReference type="NCBI Taxonomy" id="109461"/>
    <lineage>
        <taxon>Eukaryota</taxon>
        <taxon>Metazoa</taxon>
        <taxon>Ecdysozoa</taxon>
        <taxon>Arthropoda</taxon>
        <taxon>Chelicerata</taxon>
        <taxon>Arachnida</taxon>
        <taxon>Acari</taxon>
        <taxon>Parasitiformes</taxon>
        <taxon>Mesostigmata</taxon>
        <taxon>Gamasina</taxon>
        <taxon>Dermanyssoidea</taxon>
        <taxon>Varroidae</taxon>
        <taxon>Varroa</taxon>
    </lineage>
</organism>
<dbReference type="RefSeq" id="XP_022664174.1">
    <property type="nucleotide sequence ID" value="XM_022808439.1"/>
</dbReference>
<dbReference type="InterPro" id="IPR057835">
    <property type="entry name" value="EF-hand_STIM1/2"/>
</dbReference>
<dbReference type="GeneID" id="111251663"/>
<keyword evidence="6 17" id="KW-0732">Signal</keyword>
<feature type="signal peptide" evidence="17">
    <location>
        <begin position="1"/>
        <end position="21"/>
    </location>
</feature>
<dbReference type="PANTHER" id="PTHR15136">
    <property type="entry name" value="STROMAL INTERACTION MOLECULE HOMOLOG"/>
    <property type="match status" value="1"/>
</dbReference>
<evidence type="ECO:0000256" key="7">
    <source>
        <dbReference type="ARBA" id="ARBA00022837"/>
    </source>
</evidence>
<keyword evidence="1" id="KW-0813">Transport</keyword>
<evidence type="ECO:0000259" key="18">
    <source>
        <dbReference type="PROSITE" id="PS50105"/>
    </source>
</evidence>